<evidence type="ECO:0000313" key="1">
    <source>
        <dbReference type="EMBL" id="CEM02650.1"/>
    </source>
</evidence>
<protein>
    <submittedName>
        <fullName evidence="1">Uncharacterized protein</fullName>
    </submittedName>
</protein>
<keyword evidence="2" id="KW-1185">Reference proteome</keyword>
<sequence length="143" mass="15476">MPSRFRLTLQREPREQLQRDCLPEVPPAGLKLSTCSPHPLLYFRDDEGEERALGQCVAEDDLKRRLRTAQKNALGVPVSATGEGILCGAVDGNGGTAALSVCPPDRPICARSSDQRFCFCLADETGAKSHNATSNPNNCMCIC</sequence>
<proteinExistence type="predicted"/>
<dbReference type="InParanoid" id="A0A0G4EWC5"/>
<dbReference type="PhylomeDB" id="A0A0G4EWC5"/>
<reference evidence="1 2" key="1">
    <citation type="submission" date="2014-11" db="EMBL/GenBank/DDBJ databases">
        <authorList>
            <person name="Zhu J."/>
            <person name="Qi W."/>
            <person name="Song R."/>
        </authorList>
    </citation>
    <scope>NUCLEOTIDE SEQUENCE [LARGE SCALE GENOMIC DNA]</scope>
</reference>
<organism evidence="1 2">
    <name type="scientific">Vitrella brassicaformis (strain CCMP3155)</name>
    <dbReference type="NCBI Taxonomy" id="1169540"/>
    <lineage>
        <taxon>Eukaryota</taxon>
        <taxon>Sar</taxon>
        <taxon>Alveolata</taxon>
        <taxon>Colpodellida</taxon>
        <taxon>Vitrellaceae</taxon>
        <taxon>Vitrella</taxon>
    </lineage>
</organism>
<dbReference type="VEuPathDB" id="CryptoDB:Vbra_8382"/>
<evidence type="ECO:0000313" key="2">
    <source>
        <dbReference type="Proteomes" id="UP000041254"/>
    </source>
</evidence>
<dbReference type="Proteomes" id="UP000041254">
    <property type="component" value="Unassembled WGS sequence"/>
</dbReference>
<dbReference type="EMBL" id="CDMY01000332">
    <property type="protein sequence ID" value="CEM02650.1"/>
    <property type="molecule type" value="Genomic_DNA"/>
</dbReference>
<dbReference type="AlphaFoldDB" id="A0A0G4EWC5"/>
<name>A0A0G4EWC5_VITBC</name>
<accession>A0A0G4EWC5</accession>
<gene>
    <name evidence="1" type="ORF">Vbra_8382</name>
</gene>